<comment type="caution">
    <text evidence="2">The sequence shown here is derived from an EMBL/GenBank/DDBJ whole genome shotgun (WGS) entry which is preliminary data.</text>
</comment>
<evidence type="ECO:0000256" key="1">
    <source>
        <dbReference type="SAM" id="MobiDB-lite"/>
    </source>
</evidence>
<dbReference type="AlphaFoldDB" id="A0A7W2IE51"/>
<reference evidence="2 3" key="1">
    <citation type="submission" date="2020-07" db="EMBL/GenBank/DDBJ databases">
        <title>Novel species isolated from subtropical streams in China.</title>
        <authorList>
            <person name="Lu H."/>
        </authorList>
    </citation>
    <scope>NUCLEOTIDE SEQUENCE [LARGE SCALE GENOMIC DNA]</scope>
    <source>
        <strain evidence="2 3">LX20W</strain>
    </source>
</reference>
<name>A0A7W2IE51_9BURK</name>
<accession>A0A7W2IE51</accession>
<dbReference type="NCBIfam" id="TIGR04552">
    <property type="entry name" value="TIGR04552 family protein"/>
    <property type="match status" value="1"/>
</dbReference>
<feature type="compositionally biased region" description="Low complexity" evidence="1">
    <location>
        <begin position="384"/>
        <end position="405"/>
    </location>
</feature>
<dbReference type="InterPro" id="IPR030824">
    <property type="entry name" value="CHP04562"/>
</dbReference>
<dbReference type="NCBIfam" id="TIGR04562">
    <property type="entry name" value="TIGR04552 family protein"/>
    <property type="match status" value="1"/>
</dbReference>
<dbReference type="RefSeq" id="WP_182167467.1">
    <property type="nucleotide sequence ID" value="NZ_JACEZT010000028.1"/>
</dbReference>
<organism evidence="2 3">
    <name type="scientific">Rugamonas brunnea</name>
    <dbReference type="NCBI Taxonomy" id="2758569"/>
    <lineage>
        <taxon>Bacteria</taxon>
        <taxon>Pseudomonadati</taxon>
        <taxon>Pseudomonadota</taxon>
        <taxon>Betaproteobacteria</taxon>
        <taxon>Burkholderiales</taxon>
        <taxon>Oxalobacteraceae</taxon>
        <taxon>Telluria group</taxon>
        <taxon>Rugamonas</taxon>
    </lineage>
</organism>
<proteinExistence type="predicted"/>
<keyword evidence="3" id="KW-1185">Reference proteome</keyword>
<dbReference type="Proteomes" id="UP000534388">
    <property type="component" value="Unassembled WGS sequence"/>
</dbReference>
<gene>
    <name evidence="2" type="ORF">H3H37_24555</name>
</gene>
<protein>
    <submittedName>
        <fullName evidence="2">TIGR04552 family protein</fullName>
    </submittedName>
</protein>
<sequence length="411" mass="46002">MTELRASLKSKHKFSLNWSYLNAIANGVSAIDLSALALRNLHDARQFVREYGFDLDQPAAPAHIARVHREAVEFIAHTFLEPSQAQLIPAAVATPDDPLQLLVYASMRGQQSDLLRMWSCAVLKVMHGIFYLENNLKLRHFATIREQVFASLDEVIHCDADGHHFLTDGEVCLPLLQFERKNNKGRHSILLKLLQKAAYLAADIYDHLGVRLIFNTRFECLLALRTLQRAHLLSVTNVDAQRTRNTLLDLEAAKQVFSKYRAVLEHSDSYPEQLLQRMDEEMAQLAQPQTRTDNPHSGAGFNSIQVTVRKMIHLQPDPGADLGDYDVGFFFEYEIQLMDKASHERSLSGPASHEAYKRRQVETARLRVLGRALQDWITACQPPLAAAAPPSPSEAGPSPGPIAAPVTALAH</sequence>
<evidence type="ECO:0000313" key="2">
    <source>
        <dbReference type="EMBL" id="MBA5640241.1"/>
    </source>
</evidence>
<feature type="region of interest" description="Disordered" evidence="1">
    <location>
        <begin position="384"/>
        <end position="411"/>
    </location>
</feature>
<evidence type="ECO:0000313" key="3">
    <source>
        <dbReference type="Proteomes" id="UP000534388"/>
    </source>
</evidence>
<dbReference type="EMBL" id="JACEZT010000028">
    <property type="protein sequence ID" value="MBA5640241.1"/>
    <property type="molecule type" value="Genomic_DNA"/>
</dbReference>